<proteinExistence type="predicted"/>
<dbReference type="RefSeq" id="XP_003678237.1">
    <property type="nucleotide sequence ID" value="XM_003678189.1"/>
</dbReference>
<accession>G0VK61</accession>
<dbReference type="GeneID" id="96905582"/>
<dbReference type="FunCoup" id="G0VK61">
    <property type="interactions" value="43"/>
</dbReference>
<dbReference type="AlphaFoldDB" id="G0VK61"/>
<dbReference type="InParanoid" id="G0VK61"/>
<reference evidence="1 2" key="1">
    <citation type="journal article" date="2011" name="Proc. Natl. Acad. Sci. U.S.A.">
        <title>Evolutionary erosion of yeast sex chromosomes by mating-type switching accidents.</title>
        <authorList>
            <person name="Gordon J.L."/>
            <person name="Armisen D."/>
            <person name="Proux-Wera E."/>
            <person name="Oheigeartaigh S.S."/>
            <person name="Byrne K.P."/>
            <person name="Wolfe K.H."/>
        </authorList>
    </citation>
    <scope>NUCLEOTIDE SEQUENCE [LARGE SCALE GENOMIC DNA]</scope>
    <source>
        <strain evidence="2">ATCC 76901 / BCRC 22586 / CBS 4309 / NBRC 1992 / NRRL Y-12630</strain>
    </source>
</reference>
<dbReference type="OMA" id="RKCVICE"/>
<evidence type="ECO:0000313" key="1">
    <source>
        <dbReference type="EMBL" id="CCC71895.1"/>
    </source>
</evidence>
<keyword evidence="2" id="KW-1185">Reference proteome</keyword>
<dbReference type="OrthoDB" id="4076003at2759"/>
<sequence length="473" mass="53795">MDDLSRLRVFEPLDTNSLSLISTTSSNNNNTPTIPNDSFQKSLNTPIIQKNENAIPLKWQLERKEFTFDSNSTPSKRKVHTSSGLQFGQSRLINVRKRKSQLIGAKPKVPSKLYQSSKLDLLDEDKFTSLPIAPPRDTVDDEERITNKKPRLNPMGEIRVHNTGANRHISYAVQDLNNIQNHDDSKEDVPIILVEDYITPNARKNGAKQRVSMSDLKTKLTKRNDNHIPLKLRRPSNNAASNPMMLVPHILEEEYSLDDSLLGGQNSMIPDSVHNLVDGFMKSHTSTSDDRYLQGLSIKTELKKCVVCECPLYEISSLIQETKDYKEIVCGSCTARYEEAAKIFEDFEFETSMEDSTNSTMSNLESPVELYPNSPWRTIENKSSSIFTQKEKIPKSQKKSKDQFSDELLRRLRSQLSKMDQSGYPSAKVHNNSKTLDWFLEAKKKIIEKTKLNGFLPFFVNAPHTATPETDLP</sequence>
<reference key="2">
    <citation type="submission" date="2011-08" db="EMBL/GenBank/DDBJ databases">
        <title>Genome sequence of Naumovozyma castellii.</title>
        <authorList>
            <person name="Gordon J.L."/>
            <person name="Armisen D."/>
            <person name="Proux-Wera E."/>
            <person name="OhEigeartaigh S.S."/>
            <person name="Byrne K.P."/>
            <person name="Wolfe K.H."/>
        </authorList>
    </citation>
    <scope>NUCLEOTIDE SEQUENCE</scope>
    <source>
        <strain>Type strain:CBS 4309</strain>
    </source>
</reference>
<dbReference type="EMBL" id="HE576760">
    <property type="protein sequence ID" value="CCC71895.1"/>
    <property type="molecule type" value="Genomic_DNA"/>
</dbReference>
<organism evidence="1 2">
    <name type="scientific">Naumovozyma castellii</name>
    <name type="common">Yeast</name>
    <name type="synonym">Saccharomyces castellii</name>
    <dbReference type="NCBI Taxonomy" id="27288"/>
    <lineage>
        <taxon>Eukaryota</taxon>
        <taxon>Fungi</taxon>
        <taxon>Dikarya</taxon>
        <taxon>Ascomycota</taxon>
        <taxon>Saccharomycotina</taxon>
        <taxon>Saccharomycetes</taxon>
        <taxon>Saccharomycetales</taxon>
        <taxon>Saccharomycetaceae</taxon>
        <taxon>Naumovozyma</taxon>
    </lineage>
</organism>
<name>G0VK61_NAUCA</name>
<protein>
    <submittedName>
        <fullName evidence="1">Uncharacterized protein</fullName>
    </submittedName>
</protein>
<dbReference type="eggNOG" id="ENOG502QW4R">
    <property type="taxonomic scope" value="Eukaryota"/>
</dbReference>
<gene>
    <name evidence="1" type="primary">NCAS0I02270</name>
    <name evidence="1" type="ordered locus">NCAS_0I02270</name>
</gene>
<dbReference type="HOGENOM" id="CLU_038590_0_0_1"/>
<dbReference type="Proteomes" id="UP000001640">
    <property type="component" value="Chromosome 9"/>
</dbReference>
<evidence type="ECO:0000313" key="2">
    <source>
        <dbReference type="Proteomes" id="UP000001640"/>
    </source>
</evidence>
<dbReference type="KEGG" id="ncs:NCAS_0I02270"/>